<evidence type="ECO:0000256" key="3">
    <source>
        <dbReference type="ARBA" id="ARBA00004651"/>
    </source>
</evidence>
<evidence type="ECO:0000256" key="15">
    <source>
        <dbReference type="SAM" id="MobiDB-lite"/>
    </source>
</evidence>
<reference evidence="17" key="1">
    <citation type="submission" date="2022-11" db="EMBL/GenBank/DDBJ databases">
        <title>Centuries of genome instability and evolution in soft-shell clam transmissible cancer (bioRxiv).</title>
        <authorList>
            <person name="Hart S.F.M."/>
            <person name="Yonemitsu M.A."/>
            <person name="Giersch R.M."/>
            <person name="Beal B.F."/>
            <person name="Arriagada G."/>
            <person name="Davis B.W."/>
            <person name="Ostrander E.A."/>
            <person name="Goff S.P."/>
            <person name="Metzger M.J."/>
        </authorList>
    </citation>
    <scope>NUCLEOTIDE SEQUENCE</scope>
    <source>
        <strain evidence="17">MELC-2E11</strain>
        <tissue evidence="17">Siphon/mantle</tissue>
    </source>
</reference>
<comment type="function">
    <text evidence="13">Involved in the maintenance of the Golgi structure. May play a role in hematopoiesis.</text>
</comment>
<dbReference type="InterPro" id="IPR051521">
    <property type="entry name" value="tRNA_Mod/Golgi_Maint"/>
</dbReference>
<evidence type="ECO:0000256" key="14">
    <source>
        <dbReference type="ARBA" id="ARBA00032951"/>
    </source>
</evidence>
<keyword evidence="9 16" id="KW-1133">Transmembrane helix</keyword>
<evidence type="ECO:0000256" key="2">
    <source>
        <dbReference type="ARBA" id="ARBA00004496"/>
    </source>
</evidence>
<comment type="subcellular location">
    <subcellularLocation>
        <location evidence="3">Cell membrane</location>
        <topology evidence="3">Multi-pass membrane protein</topology>
    </subcellularLocation>
    <subcellularLocation>
        <location evidence="2">Cytoplasm</location>
    </subcellularLocation>
    <subcellularLocation>
        <location evidence="1">Golgi apparatus</location>
        <location evidence="1">cis-Golgi network membrane</location>
        <topology evidence="1">Multi-pass membrane protein</topology>
    </subcellularLocation>
</comment>
<protein>
    <recommendedName>
        <fullName evidence="4">Protein YIPF3</fullName>
    </recommendedName>
    <alternativeName>
        <fullName evidence="14">YIP1 family member 3</fullName>
    </alternativeName>
</protein>
<dbReference type="EMBL" id="CP111015">
    <property type="protein sequence ID" value="WAR02962.1"/>
    <property type="molecule type" value="Genomic_DNA"/>
</dbReference>
<evidence type="ECO:0000256" key="13">
    <source>
        <dbReference type="ARBA" id="ARBA00024809"/>
    </source>
</evidence>
<organism evidence="17 18">
    <name type="scientific">Mya arenaria</name>
    <name type="common">Soft-shell clam</name>
    <dbReference type="NCBI Taxonomy" id="6604"/>
    <lineage>
        <taxon>Eukaryota</taxon>
        <taxon>Metazoa</taxon>
        <taxon>Spiralia</taxon>
        <taxon>Lophotrochozoa</taxon>
        <taxon>Mollusca</taxon>
        <taxon>Bivalvia</taxon>
        <taxon>Autobranchia</taxon>
        <taxon>Heteroconchia</taxon>
        <taxon>Euheterodonta</taxon>
        <taxon>Imparidentia</taxon>
        <taxon>Neoheterodontei</taxon>
        <taxon>Myida</taxon>
        <taxon>Myoidea</taxon>
        <taxon>Myidae</taxon>
        <taxon>Mya</taxon>
    </lineage>
</organism>
<feature type="transmembrane region" description="Helical" evidence="16">
    <location>
        <begin position="202"/>
        <end position="223"/>
    </location>
</feature>
<evidence type="ECO:0000313" key="18">
    <source>
        <dbReference type="Proteomes" id="UP001164746"/>
    </source>
</evidence>
<sequence length="319" mass="35180">MADTSHTWKSQQNAVVDLDDMAGSDHSDYETSFSPKGADPDRAEKPGTYMDSMKQRLLMSFMPQRPTSDRQRVPRELYGPFMIIFTLIALLLFQMKTAEHRVEEGTLMGTAFGVCFTYWLGASGLIWVLSYVCNTHLALIQILSMMGYGLGSHCLVIFLGTIIHTSHDHLFFYSLWAVLGGLSTLRMVSIILSRTHGQTQRLIVCGAVTALNLLFLLYLHFAYHQIVEDLSEVFASHDNQQVRMVENSVVNGDGSPAAEADVGLKVTEAVRQVAKSVVQAVNETVKDALVNEPLNKAVGDDKIIESLNKAVETDPAGPA</sequence>
<feature type="transmembrane region" description="Helical" evidence="16">
    <location>
        <begin position="77"/>
        <end position="95"/>
    </location>
</feature>
<dbReference type="PANTHER" id="PTHR15627:SF14">
    <property type="entry name" value="PROTEIN YIPF3"/>
    <property type="match status" value="1"/>
</dbReference>
<keyword evidence="5" id="KW-1003">Cell membrane</keyword>
<keyword evidence="12" id="KW-0325">Glycoprotein</keyword>
<proteinExistence type="predicted"/>
<evidence type="ECO:0000256" key="11">
    <source>
        <dbReference type="ARBA" id="ARBA00023136"/>
    </source>
</evidence>
<feature type="compositionally biased region" description="Polar residues" evidence="15">
    <location>
        <begin position="1"/>
        <end position="14"/>
    </location>
</feature>
<accession>A0ABY7DYZ9</accession>
<keyword evidence="7 16" id="KW-0812">Transmembrane</keyword>
<dbReference type="PANTHER" id="PTHR15627">
    <property type="entry name" value="NATURAL KILLER CELL-SPECIFIC ANTIGEN KLIP1"/>
    <property type="match status" value="1"/>
</dbReference>
<evidence type="ECO:0000256" key="4">
    <source>
        <dbReference type="ARBA" id="ARBA00015622"/>
    </source>
</evidence>
<name>A0ABY7DYZ9_MYAAR</name>
<feature type="transmembrane region" description="Helical" evidence="16">
    <location>
        <begin position="107"/>
        <end position="133"/>
    </location>
</feature>
<feature type="transmembrane region" description="Helical" evidence="16">
    <location>
        <begin position="145"/>
        <end position="164"/>
    </location>
</feature>
<evidence type="ECO:0000256" key="10">
    <source>
        <dbReference type="ARBA" id="ARBA00023034"/>
    </source>
</evidence>
<evidence type="ECO:0000256" key="5">
    <source>
        <dbReference type="ARBA" id="ARBA00022475"/>
    </source>
</evidence>
<dbReference type="Proteomes" id="UP001164746">
    <property type="component" value="Chromosome 4"/>
</dbReference>
<keyword evidence="11 16" id="KW-0472">Membrane</keyword>
<evidence type="ECO:0000256" key="16">
    <source>
        <dbReference type="SAM" id="Phobius"/>
    </source>
</evidence>
<evidence type="ECO:0000256" key="7">
    <source>
        <dbReference type="ARBA" id="ARBA00022692"/>
    </source>
</evidence>
<gene>
    <name evidence="17" type="ORF">MAR_009520</name>
</gene>
<evidence type="ECO:0000256" key="1">
    <source>
        <dbReference type="ARBA" id="ARBA00004257"/>
    </source>
</evidence>
<keyword evidence="10" id="KW-0333">Golgi apparatus</keyword>
<keyword evidence="8" id="KW-0221">Differentiation</keyword>
<keyword evidence="6" id="KW-0963">Cytoplasm</keyword>
<feature type="region of interest" description="Disordered" evidence="15">
    <location>
        <begin position="1"/>
        <end position="46"/>
    </location>
</feature>
<evidence type="ECO:0000256" key="12">
    <source>
        <dbReference type="ARBA" id="ARBA00023180"/>
    </source>
</evidence>
<evidence type="ECO:0000256" key="9">
    <source>
        <dbReference type="ARBA" id="ARBA00022989"/>
    </source>
</evidence>
<evidence type="ECO:0000256" key="6">
    <source>
        <dbReference type="ARBA" id="ARBA00022490"/>
    </source>
</evidence>
<evidence type="ECO:0000313" key="17">
    <source>
        <dbReference type="EMBL" id="WAR02962.1"/>
    </source>
</evidence>
<keyword evidence="18" id="KW-1185">Reference proteome</keyword>
<evidence type="ECO:0000256" key="8">
    <source>
        <dbReference type="ARBA" id="ARBA00022782"/>
    </source>
</evidence>
<feature type="transmembrane region" description="Helical" evidence="16">
    <location>
        <begin position="170"/>
        <end position="190"/>
    </location>
</feature>